<evidence type="ECO:0000256" key="8">
    <source>
        <dbReference type="ARBA" id="ARBA00023065"/>
    </source>
</evidence>
<name>A0A6I8RK21_XENTR</name>
<dbReference type="RefSeq" id="XP_004915807.1">
    <property type="nucleotide sequence ID" value="XM_004915750.4"/>
</dbReference>
<protein>
    <recommendedName>
        <fullName evidence="12">Sodium/potassium-transporting ATPase subunit beta</fullName>
    </recommendedName>
</protein>
<dbReference type="PANTHER" id="PTHR11523">
    <property type="entry name" value="SODIUM/POTASSIUM-DEPENDENT ATPASE BETA SUBUNIT"/>
    <property type="match status" value="1"/>
</dbReference>
<dbReference type="Proteomes" id="UP000008143">
    <property type="component" value="Chromosome 8"/>
</dbReference>
<evidence type="ECO:0000256" key="11">
    <source>
        <dbReference type="ARBA" id="ARBA00023180"/>
    </source>
</evidence>
<evidence type="ECO:0000256" key="3">
    <source>
        <dbReference type="ARBA" id="ARBA00022448"/>
    </source>
</evidence>
<dbReference type="GO" id="GO:0006355">
    <property type="term" value="P:regulation of DNA-templated transcription"/>
    <property type="evidence" value="ECO:0000318"/>
    <property type="project" value="GO_Central"/>
</dbReference>
<dbReference type="GO" id="GO:0006813">
    <property type="term" value="P:potassium ion transport"/>
    <property type="evidence" value="ECO:0007669"/>
    <property type="project" value="InterPro"/>
</dbReference>
<evidence type="ECO:0000256" key="13">
    <source>
        <dbReference type="SAM" id="MobiDB-lite"/>
    </source>
</evidence>
<sequence length="317" mass="36477">MEPKTATRGEDVKYLHSADNISDGRQQHPEEPGETNQEEQKKTWGEWIQDMKHFIWNPEKKEVLGRDKRSWALILLFYSVLYCFLAGMFALCMYGLLATISPYVPTYRERVFPPGLTIRPQANALYFAFNSSERSTWSSYAESLNTFLEDYNDETQKEKNLVCTPGKYFLQPGEDHEERKACQFSRSLLRNCSGIEDPSFGFAQGKPCILIKMNRILGYQAGSGIPIYVTCEVLKADMSYLGPISFYPSDKFDLMYYPYYGKLTHVNYTSPLIAMQFTGVKRNEDVNVQCKINGKDIISDHEKDRFLGRVAFTLHIA</sequence>
<evidence type="ECO:0000313" key="14">
    <source>
        <dbReference type="Ensembl" id="ENSXETP00000082228"/>
    </source>
</evidence>
<feature type="transmembrane region" description="Helical" evidence="12">
    <location>
        <begin position="71"/>
        <end position="97"/>
    </location>
</feature>
<dbReference type="Gene3D" id="2.60.40.1660">
    <property type="entry name" value="Na, k-atpase alpha subunit"/>
    <property type="match status" value="1"/>
</dbReference>
<dbReference type="Ensembl" id="ENSXETT00000096851">
    <property type="protein sequence ID" value="ENSXETP00000082228"/>
    <property type="gene ID" value="ENSXETG00000004477"/>
</dbReference>
<evidence type="ECO:0000256" key="10">
    <source>
        <dbReference type="ARBA" id="ARBA00023157"/>
    </source>
</evidence>
<dbReference type="OrthoDB" id="5912413at2759"/>
<keyword evidence="7 12" id="KW-1133">Transmembrane helix</keyword>
<proteinExistence type="inferred from homology"/>
<dbReference type="FunFam" id="2.60.40.1660:FF:000001">
    <property type="entry name" value="Sodium/potassium-transporting ATPase subunit beta"/>
    <property type="match status" value="1"/>
</dbReference>
<dbReference type="Xenbase" id="XB-GENE-975977">
    <property type="gene designation" value="atp1b4"/>
</dbReference>
<keyword evidence="11" id="KW-0325">Glycoprotein</keyword>
<evidence type="ECO:0000313" key="15">
    <source>
        <dbReference type="Proteomes" id="UP000008143"/>
    </source>
</evidence>
<keyword evidence="9 12" id="KW-0472">Membrane</keyword>
<dbReference type="AlphaFoldDB" id="A0A6I8RK21"/>
<dbReference type="CTD" id="23439"/>
<dbReference type="GO" id="GO:1902600">
    <property type="term" value="P:proton transmembrane transport"/>
    <property type="evidence" value="ECO:0007669"/>
    <property type="project" value="UniProtKB-KW"/>
</dbReference>
<comment type="function">
    <text evidence="12">This is the non-catalytic component of the active enzyme, which catalyzes the hydrolysis of ATP coupled with the exchange of Na(+) and K(+) ions across the plasma membrane.</text>
</comment>
<feature type="compositionally biased region" description="Basic and acidic residues" evidence="13">
    <location>
        <begin position="1"/>
        <end position="16"/>
    </location>
</feature>
<dbReference type="RefSeq" id="XP_002931848.1">
    <property type="nucleotide sequence ID" value="XM_002931802.5"/>
</dbReference>
<dbReference type="InterPro" id="IPR038702">
    <property type="entry name" value="Na/K_ATPase_sub_beta_sf"/>
</dbReference>
<evidence type="ECO:0000256" key="12">
    <source>
        <dbReference type="RuleBase" id="RU362099"/>
    </source>
</evidence>
<dbReference type="KEGG" id="xtr:100490400"/>
<dbReference type="GO" id="GO:0005890">
    <property type="term" value="C:sodium:potassium-exchanging ATPase complex"/>
    <property type="evidence" value="ECO:0007669"/>
    <property type="project" value="InterPro"/>
</dbReference>
<evidence type="ECO:0000313" key="17">
    <source>
        <dbReference type="RefSeq" id="XP_004915807.1"/>
    </source>
</evidence>
<comment type="subcellular location">
    <subcellularLocation>
        <location evidence="1">Membrane</location>
        <topology evidence="1">Single-pass type II membrane protein</topology>
    </subcellularLocation>
</comment>
<keyword evidence="15" id="KW-1185">Reference proteome</keyword>
<dbReference type="NCBIfam" id="TIGR01107">
    <property type="entry name" value="Na_K_ATPase_bet"/>
    <property type="match status" value="1"/>
</dbReference>
<dbReference type="Reactome" id="R-XTR-2173795">
    <property type="pathway name" value="Downregulation of SMAD2/3:SMAD4 transcriptional activity"/>
</dbReference>
<dbReference type="GeneID" id="100490400"/>
<dbReference type="OMA" id="FGGCMFC"/>
<evidence type="ECO:0000256" key="4">
    <source>
        <dbReference type="ARBA" id="ARBA00022692"/>
    </source>
</evidence>
<dbReference type="PROSITE" id="PS00391">
    <property type="entry name" value="ATPASE_NA_K_BETA_2"/>
    <property type="match status" value="1"/>
</dbReference>
<evidence type="ECO:0000313" key="18">
    <source>
        <dbReference type="Xenbase" id="XB-GENE-975977"/>
    </source>
</evidence>
<keyword evidence="6" id="KW-0735">Signal-anchor</keyword>
<dbReference type="GO" id="GO:0005637">
    <property type="term" value="C:nuclear inner membrane"/>
    <property type="evidence" value="ECO:0000318"/>
    <property type="project" value="GO_Central"/>
</dbReference>
<gene>
    <name evidence="14 16 17 18" type="primary">atp1b4</name>
</gene>
<dbReference type="PANTHER" id="PTHR11523:SF12">
    <property type="entry name" value="PROTEIN ATP1B4"/>
    <property type="match status" value="1"/>
</dbReference>
<evidence type="ECO:0000256" key="1">
    <source>
        <dbReference type="ARBA" id="ARBA00004606"/>
    </source>
</evidence>
<dbReference type="GeneTree" id="ENSGT01030000234579"/>
<dbReference type="InterPro" id="IPR000402">
    <property type="entry name" value="Na/K_ATPase_sub_beta"/>
</dbReference>
<evidence type="ECO:0000313" key="16">
    <source>
        <dbReference type="RefSeq" id="XP_002931848.1"/>
    </source>
</evidence>
<dbReference type="Gene3D" id="1.20.5.170">
    <property type="match status" value="1"/>
</dbReference>
<dbReference type="Pfam" id="PF00287">
    <property type="entry name" value="Na_K-ATPase"/>
    <property type="match status" value="1"/>
</dbReference>
<evidence type="ECO:0000256" key="5">
    <source>
        <dbReference type="ARBA" id="ARBA00022781"/>
    </source>
</evidence>
<evidence type="ECO:0000256" key="2">
    <source>
        <dbReference type="ARBA" id="ARBA00005876"/>
    </source>
</evidence>
<organism evidence="14">
    <name type="scientific">Xenopus tropicalis</name>
    <name type="common">Western clawed frog</name>
    <name type="synonym">Silurana tropicalis</name>
    <dbReference type="NCBI Taxonomy" id="8364"/>
    <lineage>
        <taxon>Eukaryota</taxon>
        <taxon>Metazoa</taxon>
        <taxon>Chordata</taxon>
        <taxon>Craniata</taxon>
        <taxon>Vertebrata</taxon>
        <taxon>Euteleostomi</taxon>
        <taxon>Amphibia</taxon>
        <taxon>Batrachia</taxon>
        <taxon>Anura</taxon>
        <taxon>Pipoidea</taxon>
        <taxon>Pipidae</taxon>
        <taxon>Xenopodinae</taxon>
        <taxon>Xenopus</taxon>
        <taxon>Silurana</taxon>
    </lineage>
</organism>
<dbReference type="AGR" id="Xenbase:XB-GENE-975977"/>
<keyword evidence="10" id="KW-1015">Disulfide bond</keyword>
<evidence type="ECO:0000256" key="7">
    <source>
        <dbReference type="ARBA" id="ARBA00022989"/>
    </source>
</evidence>
<keyword evidence="8 12" id="KW-0406">Ion transport</keyword>
<reference evidence="14" key="2">
    <citation type="submission" date="2020-05" db="UniProtKB">
        <authorList>
            <consortium name="Ensembl"/>
        </authorList>
    </citation>
    <scope>IDENTIFICATION</scope>
</reference>
<accession>A0A6I8RK21</accession>
<dbReference type="Bgee" id="ENSXETG00000004477">
    <property type="expression patterns" value="Expressed in skeletal muscle tissue and 3 other cell types or tissues"/>
</dbReference>
<reference evidence="14" key="1">
    <citation type="journal article" date="2010" name="Science">
        <title>The genome of the Western clawed frog Xenopus tropicalis.</title>
        <authorList>
            <person name="Hellsten U."/>
            <person name="Harland R.M."/>
            <person name="Gilchrist M.J."/>
            <person name="Hendrix D."/>
            <person name="Jurka J."/>
            <person name="Kapitonov V."/>
            <person name="Ovcharenko I."/>
            <person name="Putnam N.H."/>
            <person name="Shu S."/>
            <person name="Taher L."/>
            <person name="Blitz I.L."/>
            <person name="Blumberg B."/>
            <person name="Dichmann D.S."/>
            <person name="Dubchak I."/>
            <person name="Amaya E."/>
            <person name="Detter J.C."/>
            <person name="Fletcher R."/>
            <person name="Gerhard D.S."/>
            <person name="Goodstein D."/>
            <person name="Graves T."/>
            <person name="Grigoriev I.V."/>
            <person name="Grimwood J."/>
            <person name="Kawashima T."/>
            <person name="Lindquist E."/>
            <person name="Lucas S.M."/>
            <person name="Mead P.E."/>
            <person name="Mitros T."/>
            <person name="Ogino H."/>
            <person name="Ohta Y."/>
            <person name="Poliakov A.V."/>
            <person name="Pollet N."/>
            <person name="Robert J."/>
            <person name="Salamov A."/>
            <person name="Sater A.K."/>
            <person name="Schmutz J."/>
            <person name="Terry A."/>
            <person name="Vize P.D."/>
            <person name="Warren W.C."/>
            <person name="Wells D."/>
            <person name="Wills A."/>
            <person name="Wilson R.K."/>
            <person name="Zimmerman L.B."/>
            <person name="Zorn A.M."/>
            <person name="Grainger R."/>
            <person name="Grammer T."/>
            <person name="Khokha M.K."/>
            <person name="Richardson P.M."/>
            <person name="Rokhsar D.S."/>
        </authorList>
    </citation>
    <scope>NUCLEOTIDE SEQUENCE [LARGE SCALE GENOMIC DNA]</scope>
    <source>
        <strain evidence="14">Nigerian</strain>
    </source>
</reference>
<reference evidence="16 17" key="3">
    <citation type="submission" date="2025-04" db="UniProtKB">
        <authorList>
            <consortium name="RefSeq"/>
        </authorList>
    </citation>
    <scope>IDENTIFICATION</scope>
    <source>
        <strain evidence="16 17">Nigerian</strain>
        <tissue evidence="16 17">Liver and blood</tissue>
    </source>
</reference>
<keyword evidence="3 12" id="KW-0813">Transport</keyword>
<feature type="region of interest" description="Disordered" evidence="13">
    <location>
        <begin position="1"/>
        <end position="41"/>
    </location>
</feature>
<comment type="similarity">
    <text evidence="2 12">Belongs to the X(+)/potassium ATPases subunit beta family.</text>
</comment>
<keyword evidence="5" id="KW-0375">Hydrogen ion transport</keyword>
<dbReference type="FunFam" id="1.20.5.170:FF:000061">
    <property type="entry name" value="Sodium/potassium-transporting ATPase subunit beta"/>
    <property type="match status" value="1"/>
</dbReference>
<evidence type="ECO:0000256" key="6">
    <source>
        <dbReference type="ARBA" id="ARBA00022968"/>
    </source>
</evidence>
<dbReference type="GO" id="GO:0006814">
    <property type="term" value="P:sodium ion transport"/>
    <property type="evidence" value="ECO:0007669"/>
    <property type="project" value="InterPro"/>
</dbReference>
<evidence type="ECO:0000256" key="9">
    <source>
        <dbReference type="ARBA" id="ARBA00023136"/>
    </source>
</evidence>
<keyword evidence="4 12" id="KW-0812">Transmembrane</keyword>